<comment type="similarity">
    <text evidence="2">Belongs to the CitM (TC 2.A.11) transporter family.</text>
</comment>
<dbReference type="InterPro" id="IPR000802">
    <property type="entry name" value="Arsenical_pump_ArsB"/>
</dbReference>
<organism evidence="10 11">
    <name type="scientific">Paraburkholderia ultramafica</name>
    <dbReference type="NCBI Taxonomy" id="1544867"/>
    <lineage>
        <taxon>Bacteria</taxon>
        <taxon>Pseudomonadati</taxon>
        <taxon>Pseudomonadota</taxon>
        <taxon>Betaproteobacteria</taxon>
        <taxon>Burkholderiales</taxon>
        <taxon>Burkholderiaceae</taxon>
        <taxon>Paraburkholderia</taxon>
    </lineage>
</organism>
<feature type="transmembrane region" description="Helical" evidence="8">
    <location>
        <begin position="273"/>
        <end position="291"/>
    </location>
</feature>
<evidence type="ECO:0000259" key="9">
    <source>
        <dbReference type="Pfam" id="PF03600"/>
    </source>
</evidence>
<sequence>MNSVFLSWGIAAIATAGVITRPFKWPEAVWAVAGSLLLVSLRLLPLHLAIEAIGKGTDVYLFLFGMMLLSEVGRREGLFDWVAVLAVNHAQSSPRKLFVLVYLVGVVITAFLSNDATAVVLTPAVFAAAKKAKTPPLPLLFICAFVANAASFVLPISNPANIVLYGNHTPALGAWMMRFTLPSLLSIVATYVMLRWTQRDALAGICEANLEAVELSSSGRVALAGIAVTAGVLLTVSAYDIALGMPTAILGTLTALVVLILERKSPLPMIREISWSVLPLVAALFVLVEMLDHTGVITTLATTLRRATGHNELATAGWAGALIAFGSNLMNNLPAGLIASSTVMQAQSPERVIDALLIGVDLGPNLSITGSLATILWLNAIRREGEDVSFLKFLKVGALVMVPALVLALGARLLTG</sequence>
<keyword evidence="3" id="KW-0813">Transport</keyword>
<keyword evidence="4" id="KW-1003">Cell membrane</keyword>
<keyword evidence="7 8" id="KW-0472">Membrane</keyword>
<feature type="transmembrane region" description="Helical" evidence="8">
    <location>
        <begin position="30"/>
        <end position="50"/>
    </location>
</feature>
<evidence type="ECO:0000256" key="6">
    <source>
        <dbReference type="ARBA" id="ARBA00022989"/>
    </source>
</evidence>
<dbReference type="AlphaFoldDB" id="A0A6S7AS78"/>
<evidence type="ECO:0000256" key="3">
    <source>
        <dbReference type="ARBA" id="ARBA00022448"/>
    </source>
</evidence>
<feature type="transmembrane region" description="Helical" evidence="8">
    <location>
        <begin position="176"/>
        <end position="194"/>
    </location>
</feature>
<dbReference type="PANTHER" id="PTHR43302">
    <property type="entry name" value="TRANSPORTER ARSB-RELATED"/>
    <property type="match status" value="1"/>
</dbReference>
<dbReference type="PRINTS" id="PR00758">
    <property type="entry name" value="ARSENICPUMP"/>
</dbReference>
<gene>
    <name evidence="10" type="ORF">LMG28614_00161</name>
</gene>
<dbReference type="GO" id="GO:0015105">
    <property type="term" value="F:arsenite transmembrane transporter activity"/>
    <property type="evidence" value="ECO:0007669"/>
    <property type="project" value="InterPro"/>
</dbReference>
<feature type="transmembrane region" description="Helical" evidence="8">
    <location>
        <begin position="393"/>
        <end position="414"/>
    </location>
</feature>
<keyword evidence="11" id="KW-1185">Reference proteome</keyword>
<dbReference type="Pfam" id="PF03600">
    <property type="entry name" value="CitMHS"/>
    <property type="match status" value="1"/>
</dbReference>
<feature type="transmembrane region" description="Helical" evidence="8">
    <location>
        <begin position="97"/>
        <end position="125"/>
    </location>
</feature>
<dbReference type="PANTHER" id="PTHR43302:SF5">
    <property type="entry name" value="TRANSPORTER ARSB-RELATED"/>
    <property type="match status" value="1"/>
</dbReference>
<protein>
    <submittedName>
        <fullName evidence="10">Putative transporter</fullName>
    </submittedName>
</protein>
<evidence type="ECO:0000256" key="7">
    <source>
        <dbReference type="ARBA" id="ARBA00023136"/>
    </source>
</evidence>
<feature type="transmembrane region" description="Helical" evidence="8">
    <location>
        <begin position="245"/>
        <end position="261"/>
    </location>
</feature>
<evidence type="ECO:0000256" key="8">
    <source>
        <dbReference type="SAM" id="Phobius"/>
    </source>
</evidence>
<evidence type="ECO:0000313" key="10">
    <source>
        <dbReference type="EMBL" id="CAB3776175.1"/>
    </source>
</evidence>
<reference evidence="10 11" key="1">
    <citation type="submission" date="2020-04" db="EMBL/GenBank/DDBJ databases">
        <authorList>
            <person name="De Canck E."/>
        </authorList>
    </citation>
    <scope>NUCLEOTIDE SEQUENCE [LARGE SCALE GENOMIC DNA]</scope>
    <source>
        <strain evidence="10 11">LMG 28614</strain>
    </source>
</reference>
<evidence type="ECO:0000313" key="11">
    <source>
        <dbReference type="Proteomes" id="UP000494365"/>
    </source>
</evidence>
<dbReference type="CDD" id="cd01118">
    <property type="entry name" value="ArsB_permease"/>
    <property type="match status" value="1"/>
</dbReference>
<keyword evidence="6 8" id="KW-1133">Transmembrane helix</keyword>
<dbReference type="EMBL" id="CADIKK010000001">
    <property type="protein sequence ID" value="CAB3776175.1"/>
    <property type="molecule type" value="Genomic_DNA"/>
</dbReference>
<feature type="transmembrane region" description="Helical" evidence="8">
    <location>
        <begin position="137"/>
        <end position="156"/>
    </location>
</feature>
<feature type="domain" description="Citrate transporter-like" evidence="9">
    <location>
        <begin position="22"/>
        <end position="345"/>
    </location>
</feature>
<feature type="transmembrane region" description="Helical" evidence="8">
    <location>
        <begin position="362"/>
        <end position="381"/>
    </location>
</feature>
<comment type="subcellular location">
    <subcellularLocation>
        <location evidence="1">Cell membrane</location>
        <topology evidence="1">Multi-pass membrane protein</topology>
    </subcellularLocation>
</comment>
<proteinExistence type="inferred from homology"/>
<evidence type="ECO:0000256" key="4">
    <source>
        <dbReference type="ARBA" id="ARBA00022475"/>
    </source>
</evidence>
<accession>A0A6S7AS78</accession>
<dbReference type="GO" id="GO:0005886">
    <property type="term" value="C:plasma membrane"/>
    <property type="evidence" value="ECO:0007669"/>
    <property type="project" value="UniProtKB-SubCell"/>
</dbReference>
<name>A0A6S7AS78_9BURK</name>
<dbReference type="Proteomes" id="UP000494365">
    <property type="component" value="Unassembled WGS sequence"/>
</dbReference>
<evidence type="ECO:0000256" key="1">
    <source>
        <dbReference type="ARBA" id="ARBA00004651"/>
    </source>
</evidence>
<dbReference type="InterPro" id="IPR004680">
    <property type="entry name" value="Cit_transptr-like_dom"/>
</dbReference>
<keyword evidence="5 8" id="KW-0812">Transmembrane</keyword>
<evidence type="ECO:0000256" key="5">
    <source>
        <dbReference type="ARBA" id="ARBA00022692"/>
    </source>
</evidence>
<evidence type="ECO:0000256" key="2">
    <source>
        <dbReference type="ARBA" id="ARBA00009843"/>
    </source>
</evidence>
<dbReference type="RefSeq" id="WP_175147678.1">
    <property type="nucleotide sequence ID" value="NZ_CADIKK010000001.1"/>
</dbReference>